<feature type="region of interest" description="Disordered" evidence="1">
    <location>
        <begin position="42"/>
        <end position="63"/>
    </location>
</feature>
<feature type="region of interest" description="Disordered" evidence="1">
    <location>
        <begin position="314"/>
        <end position="345"/>
    </location>
</feature>
<dbReference type="VEuPathDB" id="FungiDB:ATEG_04971"/>
<accession>Q0CMW3</accession>
<dbReference type="RefSeq" id="XP_001214149.1">
    <property type="nucleotide sequence ID" value="XM_001214149.1"/>
</dbReference>
<protein>
    <submittedName>
        <fullName evidence="2">Uncharacterized protein</fullName>
    </submittedName>
</protein>
<organism evidence="2 3">
    <name type="scientific">Aspergillus terreus (strain NIH 2624 / FGSC A1156)</name>
    <dbReference type="NCBI Taxonomy" id="341663"/>
    <lineage>
        <taxon>Eukaryota</taxon>
        <taxon>Fungi</taxon>
        <taxon>Dikarya</taxon>
        <taxon>Ascomycota</taxon>
        <taxon>Pezizomycotina</taxon>
        <taxon>Eurotiomycetes</taxon>
        <taxon>Eurotiomycetidae</taxon>
        <taxon>Eurotiales</taxon>
        <taxon>Aspergillaceae</taxon>
        <taxon>Aspergillus</taxon>
        <taxon>Aspergillus subgen. Circumdati</taxon>
    </lineage>
</organism>
<dbReference type="eggNOG" id="ENOG502SPN1">
    <property type="taxonomic scope" value="Eukaryota"/>
</dbReference>
<dbReference type="OrthoDB" id="4395072at2759"/>
<evidence type="ECO:0000313" key="3">
    <source>
        <dbReference type="Proteomes" id="UP000007963"/>
    </source>
</evidence>
<dbReference type="AlphaFoldDB" id="Q0CMW3"/>
<name>Q0CMW3_ASPTN</name>
<dbReference type="STRING" id="341663.Q0CMW3"/>
<sequence length="683" mass="75141">MLYPRQVEYREQRHRGHTDTKCPDAGIPLPPVDIMVLARPNTVTEERSDTRDPTGNPTYGILRPTSSSEVYRVGRYYVGVLKELPPPDIIYDEWNEHICGDLINHLLAVTDSLPNDIPDDHLIIEPVLCMAGKTKSMRLTTHERHARGKVMLEPMVWIHCGSRKCRRKVKETIHQARFLQNFLQRFGMAEAHIALEAPWPAAHIASTADQQYSSASEEQKVSVDDQDRRLYDSGYDSASLMSYTPSISSLMYSEMSSRSMWQPSSTASTSPSQPGNRIPFISQHYYSSPPSIHGQLSQWPLTVNHEAPAFPGARTRNLPYSRRGSNVDHPPMSLSASEYAENGSSDSYIRPRQTICDVDDRQLALSFAIQLRYDIHSACGIGTRFCLHDSGSSFSTIGGLIVVDNSVFGLTTAHGIIACLDASKTPSSSDTDEDTSESGSDSDPSFPVGISKPRNRRRDYSRGSEVATQGTAQHEWSPVLVPSIVSYKGRGTLTGDYGLPTQSPPMSDFALVELDCNLLGTLKNSYRDPSTSIIKDISGSLDNNQLSAGEVLIITSSNVIPGYLLDGTASVILRGTAMRTKKIQIQISHGEGISGAWVVRDHLVCGCIFAAYNTGRYLHMLPIEDTLRSIFQFTNSTSVRIATTNDLAGPPSPASKHPAGLPGDMPDVTRCHLIRDDSSGREE</sequence>
<dbReference type="OMA" id="EWNEHIC"/>
<dbReference type="EMBL" id="CH476600">
    <property type="protein sequence ID" value="EAU34040.1"/>
    <property type="molecule type" value="Genomic_DNA"/>
</dbReference>
<dbReference type="HOGENOM" id="CLU_402755_0_0_1"/>
<dbReference type="Proteomes" id="UP000007963">
    <property type="component" value="Unassembled WGS sequence"/>
</dbReference>
<feature type="region of interest" description="Disordered" evidence="1">
    <location>
        <begin position="424"/>
        <end position="472"/>
    </location>
</feature>
<feature type="compositionally biased region" description="Basic and acidic residues" evidence="1">
    <location>
        <begin position="217"/>
        <end position="228"/>
    </location>
</feature>
<gene>
    <name evidence="2" type="ORF">ATEG_04971</name>
</gene>
<evidence type="ECO:0000256" key="1">
    <source>
        <dbReference type="SAM" id="MobiDB-lite"/>
    </source>
</evidence>
<proteinExistence type="predicted"/>
<reference evidence="3" key="1">
    <citation type="submission" date="2005-09" db="EMBL/GenBank/DDBJ databases">
        <title>Annotation of the Aspergillus terreus NIH2624 genome.</title>
        <authorList>
            <person name="Birren B.W."/>
            <person name="Lander E.S."/>
            <person name="Galagan J.E."/>
            <person name="Nusbaum C."/>
            <person name="Devon K."/>
            <person name="Henn M."/>
            <person name="Ma L.-J."/>
            <person name="Jaffe D.B."/>
            <person name="Butler J."/>
            <person name="Alvarez P."/>
            <person name="Gnerre S."/>
            <person name="Grabherr M."/>
            <person name="Kleber M."/>
            <person name="Mauceli E.W."/>
            <person name="Brockman W."/>
            <person name="Rounsley S."/>
            <person name="Young S.K."/>
            <person name="LaButti K."/>
            <person name="Pushparaj V."/>
            <person name="DeCaprio D."/>
            <person name="Crawford M."/>
            <person name="Koehrsen M."/>
            <person name="Engels R."/>
            <person name="Montgomery P."/>
            <person name="Pearson M."/>
            <person name="Howarth C."/>
            <person name="Larson L."/>
            <person name="Luoma S."/>
            <person name="White J."/>
            <person name="Alvarado L."/>
            <person name="Kodira C.D."/>
            <person name="Zeng Q."/>
            <person name="Oleary S."/>
            <person name="Yandava C."/>
            <person name="Denning D.W."/>
            <person name="Nierman W.C."/>
            <person name="Milne T."/>
            <person name="Madden K."/>
        </authorList>
    </citation>
    <scope>NUCLEOTIDE SEQUENCE [LARGE SCALE GENOMIC DNA]</scope>
    <source>
        <strain evidence="3">NIH 2624 / FGSC A1156</strain>
    </source>
</reference>
<evidence type="ECO:0000313" key="2">
    <source>
        <dbReference type="EMBL" id="EAU34040.1"/>
    </source>
</evidence>
<dbReference type="GeneID" id="4321083"/>
<feature type="region of interest" description="Disordered" evidence="1">
    <location>
        <begin position="208"/>
        <end position="228"/>
    </location>
</feature>